<dbReference type="Pfam" id="PF05920">
    <property type="entry name" value="Homeobox_KN"/>
    <property type="match status" value="1"/>
</dbReference>
<reference evidence="6" key="1">
    <citation type="journal article" date="2022" name="DNA Res.">
        <title>Genome analysis of five recently described species of the CUG-Ser clade uncovers Candida theae as a new hybrid lineage with pathogenic potential in the Candida parapsilosis species complex.</title>
        <authorList>
            <person name="Mixao V."/>
            <person name="Del Olmo V."/>
            <person name="Hegedusova E."/>
            <person name="Saus E."/>
            <person name="Pryszcz L."/>
            <person name="Cillingova A."/>
            <person name="Nosek J."/>
            <person name="Gabaldon T."/>
        </authorList>
    </citation>
    <scope>NUCLEOTIDE SEQUENCE</scope>
    <source>
        <strain evidence="6">CBS 10844</strain>
    </source>
</reference>
<dbReference type="InterPro" id="IPR001356">
    <property type="entry name" value="HD"/>
</dbReference>
<keyword evidence="2 4" id="KW-0371">Homeobox</keyword>
<keyword evidence="7" id="KW-1185">Reference proteome</keyword>
<dbReference type="AlphaFoldDB" id="A0AAI9SZ00"/>
<dbReference type="EMBL" id="JAHUZD010000052">
    <property type="protein sequence ID" value="KAI3405263.2"/>
    <property type="molecule type" value="Genomic_DNA"/>
</dbReference>
<evidence type="ECO:0000256" key="3">
    <source>
        <dbReference type="ARBA" id="ARBA00023242"/>
    </source>
</evidence>
<name>A0AAI9SZ00_9ASCO</name>
<protein>
    <submittedName>
        <fullName evidence="6">HMLALPHA2</fullName>
    </submittedName>
</protein>
<organism evidence="6 7">
    <name type="scientific">Candida oxycetoniae</name>
    <dbReference type="NCBI Taxonomy" id="497107"/>
    <lineage>
        <taxon>Eukaryota</taxon>
        <taxon>Fungi</taxon>
        <taxon>Dikarya</taxon>
        <taxon>Ascomycota</taxon>
        <taxon>Saccharomycotina</taxon>
        <taxon>Pichiomycetes</taxon>
        <taxon>Debaryomycetaceae</taxon>
        <taxon>Candida/Lodderomyces clade</taxon>
        <taxon>Candida</taxon>
    </lineage>
</organism>
<keyword evidence="1 4" id="KW-0238">DNA-binding</keyword>
<keyword evidence="3 4" id="KW-0539">Nucleus</keyword>
<dbReference type="GeneID" id="73379553"/>
<dbReference type="Proteomes" id="UP001202479">
    <property type="component" value="Unassembled WGS sequence"/>
</dbReference>
<evidence type="ECO:0000256" key="2">
    <source>
        <dbReference type="ARBA" id="ARBA00023155"/>
    </source>
</evidence>
<dbReference type="GO" id="GO:0005634">
    <property type="term" value="C:nucleus"/>
    <property type="evidence" value="ECO:0007669"/>
    <property type="project" value="UniProtKB-SubCell"/>
</dbReference>
<evidence type="ECO:0000259" key="5">
    <source>
        <dbReference type="PROSITE" id="PS50071"/>
    </source>
</evidence>
<dbReference type="GO" id="GO:0006355">
    <property type="term" value="P:regulation of DNA-templated transcription"/>
    <property type="evidence" value="ECO:0007669"/>
    <property type="project" value="InterPro"/>
</dbReference>
<dbReference type="SMART" id="SM00389">
    <property type="entry name" value="HOX"/>
    <property type="match status" value="1"/>
</dbReference>
<feature type="domain" description="Homeobox" evidence="5">
    <location>
        <begin position="17"/>
        <end position="80"/>
    </location>
</feature>
<dbReference type="GO" id="GO:0003677">
    <property type="term" value="F:DNA binding"/>
    <property type="evidence" value="ECO:0007669"/>
    <property type="project" value="UniProtKB-UniRule"/>
</dbReference>
<accession>A0AAI9SZ00</accession>
<dbReference type="RefSeq" id="XP_049181008.1">
    <property type="nucleotide sequence ID" value="XM_049323111.1"/>
</dbReference>
<dbReference type="InterPro" id="IPR008422">
    <property type="entry name" value="KN_HD"/>
</dbReference>
<gene>
    <name evidence="6" type="ORF">KGF56_001936</name>
</gene>
<dbReference type="CDD" id="cd00086">
    <property type="entry name" value="homeodomain"/>
    <property type="match status" value="1"/>
</dbReference>
<dbReference type="PROSITE" id="PS50071">
    <property type="entry name" value="HOMEOBOX_2"/>
    <property type="match status" value="1"/>
</dbReference>
<dbReference type="SUPFAM" id="SSF46689">
    <property type="entry name" value="Homeodomain-like"/>
    <property type="match status" value="1"/>
</dbReference>
<evidence type="ECO:0000313" key="6">
    <source>
        <dbReference type="EMBL" id="KAI3405263.2"/>
    </source>
</evidence>
<comment type="subcellular location">
    <subcellularLocation>
        <location evidence="4">Nucleus</location>
    </subcellularLocation>
</comment>
<comment type="caution">
    <text evidence="6">The sequence shown here is derived from an EMBL/GenBank/DDBJ whole genome shotgun (WGS) entry which is preliminary data.</text>
</comment>
<evidence type="ECO:0000313" key="7">
    <source>
        <dbReference type="Proteomes" id="UP001202479"/>
    </source>
</evidence>
<evidence type="ECO:0000256" key="4">
    <source>
        <dbReference type="PROSITE-ProRule" id="PRU00108"/>
    </source>
</evidence>
<proteinExistence type="predicted"/>
<feature type="DNA-binding region" description="Homeobox" evidence="4">
    <location>
        <begin position="19"/>
        <end position="81"/>
    </location>
</feature>
<sequence>MSERMATTPCDIYDDSDTDDKTNKRLSKMSLRVLETWFEDHSKAPYLDKLSLQRLTESTNLSKLQIQNWYVWIHYRHYRAERDSGNTSSMNSIDTTRC</sequence>
<dbReference type="InterPro" id="IPR009057">
    <property type="entry name" value="Homeodomain-like_sf"/>
</dbReference>
<evidence type="ECO:0000256" key="1">
    <source>
        <dbReference type="ARBA" id="ARBA00023125"/>
    </source>
</evidence>
<dbReference type="Gene3D" id="1.10.10.60">
    <property type="entry name" value="Homeodomain-like"/>
    <property type="match status" value="1"/>
</dbReference>